<protein>
    <recommendedName>
        <fullName evidence="3">F-box domain-containing protein</fullName>
    </recommendedName>
</protein>
<organism evidence="1 2">
    <name type="scientific">Agrocybe pediades</name>
    <dbReference type="NCBI Taxonomy" id="84607"/>
    <lineage>
        <taxon>Eukaryota</taxon>
        <taxon>Fungi</taxon>
        <taxon>Dikarya</taxon>
        <taxon>Basidiomycota</taxon>
        <taxon>Agaricomycotina</taxon>
        <taxon>Agaricomycetes</taxon>
        <taxon>Agaricomycetidae</taxon>
        <taxon>Agaricales</taxon>
        <taxon>Agaricineae</taxon>
        <taxon>Strophariaceae</taxon>
        <taxon>Agrocybe</taxon>
    </lineage>
</organism>
<evidence type="ECO:0000313" key="1">
    <source>
        <dbReference type="EMBL" id="KAF4612108.1"/>
    </source>
</evidence>
<sequence length="493" mass="55322">MVQGTSEKERRGFNYHHSDVLRKIPPEVISNIFLAYIEMGRPESATSSATNLATVCKTWCNIVRSTPRLWTTLVIYGRIILSKEAHLFVKQWISRSKALLIDLYIFETRQNHRTFYYQWHEHLTNIQLATVLAESSNRWRSILFDVHASFIRQLCGIAQGLSQLRSVKYGFTCLERSPAKAGSLLWREPISPGIFKIRSELSGSLAEAFNIRVDSLTYLKVKEVSAERCIDLIRSSPVLRFIKIGLTDPVEDAAFIPPPPVVHESLESFTIVLSPKPDSLDRVLSSLTLPGLRTLGLDMVGSQDLNVVEDFLRRSSAPIESMELMYEQEGHERTLQSFQAIAALTPSLIRLTVIFDDILGKHNIENVGTTILKYLVETGKPKHDDPSYTPPLPLLQSLAYTSVRINIPTLIPCNILPGLFPFSTPGSGEPSLRPLKAFLTTECFPLQETYLRALVPLRQAGVDFGRRNKSIESVGGTALTREEGTSARSRRSS</sequence>
<comment type="caution">
    <text evidence="1">The sequence shown here is derived from an EMBL/GenBank/DDBJ whole genome shotgun (WGS) entry which is preliminary data.</text>
</comment>
<accession>A0A8H4QJL8</accession>
<keyword evidence="2" id="KW-1185">Reference proteome</keyword>
<reference evidence="1 2" key="1">
    <citation type="submission" date="2019-12" db="EMBL/GenBank/DDBJ databases">
        <authorList>
            <person name="Floudas D."/>
            <person name="Bentzer J."/>
            <person name="Ahren D."/>
            <person name="Johansson T."/>
            <person name="Persson P."/>
            <person name="Tunlid A."/>
        </authorList>
    </citation>
    <scope>NUCLEOTIDE SEQUENCE [LARGE SCALE GENOMIC DNA]</scope>
    <source>
        <strain evidence="1 2">CBS 102.39</strain>
    </source>
</reference>
<dbReference type="AlphaFoldDB" id="A0A8H4QJL8"/>
<evidence type="ECO:0000313" key="2">
    <source>
        <dbReference type="Proteomes" id="UP000521872"/>
    </source>
</evidence>
<dbReference type="EMBL" id="JAACJL010000057">
    <property type="protein sequence ID" value="KAF4612108.1"/>
    <property type="molecule type" value="Genomic_DNA"/>
</dbReference>
<evidence type="ECO:0008006" key="3">
    <source>
        <dbReference type="Google" id="ProtNLM"/>
    </source>
</evidence>
<dbReference type="Proteomes" id="UP000521872">
    <property type="component" value="Unassembled WGS sequence"/>
</dbReference>
<name>A0A8H4QJL8_9AGAR</name>
<proteinExistence type="predicted"/>
<dbReference type="Gene3D" id="1.20.1280.50">
    <property type="match status" value="1"/>
</dbReference>
<gene>
    <name evidence="1" type="ORF">D9613_004543</name>
</gene>